<dbReference type="PANTHER" id="PTHR33050:SF7">
    <property type="entry name" value="RIBONUCLEASE H"/>
    <property type="match status" value="1"/>
</dbReference>
<feature type="region of interest" description="Disordered" evidence="1">
    <location>
        <begin position="419"/>
        <end position="447"/>
    </location>
</feature>
<evidence type="ECO:0000256" key="1">
    <source>
        <dbReference type="SAM" id="MobiDB-lite"/>
    </source>
</evidence>
<feature type="non-terminal residue" evidence="2">
    <location>
        <position position="1377"/>
    </location>
</feature>
<reference evidence="2" key="1">
    <citation type="submission" date="2021-02" db="EMBL/GenBank/DDBJ databases">
        <authorList>
            <person name="Dougan E. K."/>
            <person name="Rhodes N."/>
            <person name="Thang M."/>
            <person name="Chan C."/>
        </authorList>
    </citation>
    <scope>NUCLEOTIDE SEQUENCE</scope>
</reference>
<proteinExistence type="predicted"/>
<dbReference type="OrthoDB" id="419294at2759"/>
<comment type="caution">
    <text evidence="2">The sequence shown here is derived from an EMBL/GenBank/DDBJ whole genome shotgun (WGS) entry which is preliminary data.</text>
</comment>
<accession>A0A812QLR2</accession>
<dbReference type="PANTHER" id="PTHR33050">
    <property type="entry name" value="REVERSE TRANSCRIPTASE DOMAIN-CONTAINING PROTEIN"/>
    <property type="match status" value="1"/>
</dbReference>
<sequence>VSWLCRGWELFKKKFPEQFVDKQRDFWVPDLESRIIFRSTAPEYARALQWAHHLVYSAARLDNVEASLLTKVQELTWHSARVTTLDQAVHFGRTPQEIGVQANWKNPGPLVLKYTRSRSSLPAKMIKQLVAEISQNHQPACAREDDEIEDGEDTDLNVSEFFVKAPEKGSSYEYKFHVCSADNVDEIACGMIKAADYRTSYPDADKVPDLANGMLSIERFSMLGESISAVKATLKAIVGDFREIFVNQRPKIVLTYMREPRRKFVERIHRDYMVHGAVAFYEVAEMRTRSDRLVQTSGFSKTSDDLLRVVQHDNKISVTSEGDAMDRIHSFFVALEYLNICEFSKDAGPLPYLSDLEEWRHENRGLALLLAADTLIRKKVYRLSNDKRKELPTFLAALLEVLKNHKQLWNDARSSAEIDKFKQPELDSTPARKRRADSPPPPPTPEKALLKKAKEVLEPGKVTLKPAKVTEKSDRDKRTPESEWKTLASIKYTGRKRSRQPDACAGSAQVSTLLEPPGWWGKAGISKALRQEGLRVLPPIDITVEGEVHEPADILDAELFDFVMLLVQIGAVDFLHLGTPCGTFSIARTRPGGPPPLRSEAFPLGFPEHEGELWWQLWSGNEFLARSLLLMEAVVKAGGDTSLENPLSSLMWKVSWVQKLARELHLFQVDMDQCEYGGNAAVGEITHMFLYKALFVTLEVYPDRLCQVVASSVGRVVRGELPQFKASFALTDASSSRKRPLGARRTWLQHRQYQAAQLAAASGQLKRGALKPLLQIECDQAKPSNGHCRSHTLSLYHLSSAREYKTTFGGSCKLHVSLFRLVNDCLLFGGNVLSNSYLSPIESCSPSAIPTCGAFCAAFLMMLLLSWVEALRRAWEFKKKIFQRCAAVPVNDNLRAIWKSTIEDSRTWRKATLLARSRMRQWIPTQRFEVVQKNKVRGCGSATSNLVNRTAVITEKLQLPSTDLNVAVLREIYTLSGRQRLHGWVLDERKAYRQIPVKVDHRRFTVICLKDPGDHKPKYFVMMGHSFGLVSAVYNYNRRSAAINDIFEEIFSMISFNFYDDKYGFEACATAPSARKVAEEIHFLLGAQFEAKKLQLSSSPVILGVTYNLDSMVLEIKKERKEELVETIDSILHAGTFDPRSAGKLKGKLMFGSSQLWGKVGSAFFRPLSERQYLKDLTEDRTRLTEPLIKALVQWRKLVLCGPPREISLRCQKKCDVVIFTDGFTPDLRKKEQGLDRMGAVMFARRDDHPRQFSEAIPVKVVRKWLFRKTQIVPIEMIATVLAIETFKDHLRGKDVLLLINSEAVEASLVKGYSSKQDLCKIIELFWDLALELRISFFIDRISSDSNPADWPSRDQLSIGEAAGWKTVSCAWLSALV</sequence>
<dbReference type="EMBL" id="CAJNIZ010017109">
    <property type="protein sequence ID" value="CAE7393600.1"/>
    <property type="molecule type" value="Genomic_DNA"/>
</dbReference>
<evidence type="ECO:0000313" key="3">
    <source>
        <dbReference type="Proteomes" id="UP000649617"/>
    </source>
</evidence>
<gene>
    <name evidence="2" type="ORF">SPIL2461_LOCUS9668</name>
</gene>
<name>A0A812QLR2_SYMPI</name>
<protein>
    <submittedName>
        <fullName evidence="2">Uncharacterized protein</fullName>
    </submittedName>
</protein>
<keyword evidence="3" id="KW-1185">Reference proteome</keyword>
<dbReference type="InterPro" id="IPR052055">
    <property type="entry name" value="Hepadnavirus_pol/RT"/>
</dbReference>
<organism evidence="2 3">
    <name type="scientific">Symbiodinium pilosum</name>
    <name type="common">Dinoflagellate</name>
    <dbReference type="NCBI Taxonomy" id="2952"/>
    <lineage>
        <taxon>Eukaryota</taxon>
        <taxon>Sar</taxon>
        <taxon>Alveolata</taxon>
        <taxon>Dinophyceae</taxon>
        <taxon>Suessiales</taxon>
        <taxon>Symbiodiniaceae</taxon>
        <taxon>Symbiodinium</taxon>
    </lineage>
</organism>
<dbReference type="Proteomes" id="UP000649617">
    <property type="component" value="Unassembled WGS sequence"/>
</dbReference>
<evidence type="ECO:0000313" key="2">
    <source>
        <dbReference type="EMBL" id="CAE7393600.1"/>
    </source>
</evidence>